<evidence type="ECO:0000313" key="3">
    <source>
        <dbReference type="EMBL" id="KON92534.1"/>
    </source>
</evidence>
<sequence length="159" mass="18152">MEDRVNEAIEERKSGNTVESIRILKELIDEYPESGSLHYQCAWSHDASGLEEEAVEYYEKALTYGLDEEESIGAYTGLGSTYRALGKYEKSKEVLEDGLKRHRDRGLSVFYSMTLYNLGETKKAMELLLGQLCDTSSDESIQSYAAAINYYSRDLDRTW</sequence>
<dbReference type="AlphaFoldDB" id="A0A0M0GRS1"/>
<protein>
    <submittedName>
        <fullName evidence="3">Tetratricopeptide repeat protein</fullName>
    </submittedName>
</protein>
<dbReference type="Gene3D" id="1.25.40.10">
    <property type="entry name" value="Tetratricopeptide repeat domain"/>
    <property type="match status" value="1"/>
</dbReference>
<dbReference type="PATRIC" id="fig|189381.12.peg.1952"/>
<dbReference type="InterPro" id="IPR011990">
    <property type="entry name" value="TPR-like_helical_dom_sf"/>
</dbReference>
<reference evidence="4" key="1">
    <citation type="submission" date="2015-07" db="EMBL/GenBank/DDBJ databases">
        <title>Fjat-14235 jcm11544.</title>
        <authorList>
            <person name="Liu B."/>
            <person name="Wang J."/>
            <person name="Zhu Y."/>
            <person name="Liu G."/>
            <person name="Chen Q."/>
            <person name="Chen Z."/>
            <person name="Lan J."/>
            <person name="Che J."/>
            <person name="Ge C."/>
            <person name="Shi H."/>
            <person name="Pan Z."/>
            <person name="Liu X."/>
        </authorList>
    </citation>
    <scope>NUCLEOTIDE SEQUENCE [LARGE SCALE GENOMIC DNA]</scope>
    <source>
        <strain evidence="4">JCM 11544</strain>
    </source>
</reference>
<dbReference type="Pfam" id="PF13174">
    <property type="entry name" value="TPR_6"/>
    <property type="match status" value="1"/>
</dbReference>
<accession>A0A0M0GRS1</accession>
<feature type="domain" description="Tetratrico peptide repeat group 5" evidence="2">
    <location>
        <begin position="39"/>
        <end position="146"/>
    </location>
</feature>
<dbReference type="RefSeq" id="WP_053427687.1">
    <property type="nucleotide sequence ID" value="NZ_JAMQJB010000018.1"/>
</dbReference>
<feature type="repeat" description="TPR" evidence="1">
    <location>
        <begin position="72"/>
        <end position="105"/>
    </location>
</feature>
<gene>
    <name evidence="3" type="ORF">AF331_08870</name>
</gene>
<dbReference type="STRING" id="189381.GCA_900166615_02478"/>
<dbReference type="InterPro" id="IPR019734">
    <property type="entry name" value="TPR_rpt"/>
</dbReference>
<dbReference type="Pfam" id="PF12688">
    <property type="entry name" value="TPR_5"/>
    <property type="match status" value="1"/>
</dbReference>
<proteinExistence type="predicted"/>
<keyword evidence="1" id="KW-0802">TPR repeat</keyword>
<evidence type="ECO:0000313" key="4">
    <source>
        <dbReference type="Proteomes" id="UP000037405"/>
    </source>
</evidence>
<organism evidence="3 4">
    <name type="scientific">Rossellomorea marisflavi</name>
    <dbReference type="NCBI Taxonomy" id="189381"/>
    <lineage>
        <taxon>Bacteria</taxon>
        <taxon>Bacillati</taxon>
        <taxon>Bacillota</taxon>
        <taxon>Bacilli</taxon>
        <taxon>Bacillales</taxon>
        <taxon>Bacillaceae</taxon>
        <taxon>Rossellomorea</taxon>
    </lineage>
</organism>
<dbReference type="PROSITE" id="PS50005">
    <property type="entry name" value="TPR"/>
    <property type="match status" value="1"/>
</dbReference>
<name>A0A0M0GRS1_9BACI</name>
<comment type="caution">
    <text evidence="3">The sequence shown here is derived from an EMBL/GenBank/DDBJ whole genome shotgun (WGS) entry which is preliminary data.</text>
</comment>
<dbReference type="InterPro" id="IPR041656">
    <property type="entry name" value="TPR_5"/>
</dbReference>
<evidence type="ECO:0000256" key="1">
    <source>
        <dbReference type="PROSITE-ProRule" id="PRU00339"/>
    </source>
</evidence>
<evidence type="ECO:0000259" key="2">
    <source>
        <dbReference type="Pfam" id="PF12688"/>
    </source>
</evidence>
<keyword evidence="4" id="KW-1185">Reference proteome</keyword>
<dbReference type="SUPFAM" id="SSF48452">
    <property type="entry name" value="TPR-like"/>
    <property type="match status" value="1"/>
</dbReference>
<dbReference type="EMBL" id="LGUE01000001">
    <property type="protein sequence ID" value="KON92534.1"/>
    <property type="molecule type" value="Genomic_DNA"/>
</dbReference>
<dbReference type="SMART" id="SM00028">
    <property type="entry name" value="TPR"/>
    <property type="match status" value="2"/>
</dbReference>
<dbReference type="OrthoDB" id="193829at2"/>
<dbReference type="Proteomes" id="UP000037405">
    <property type="component" value="Unassembled WGS sequence"/>
</dbReference>